<comment type="similarity">
    <text evidence="10 11">Belongs to the TonB-dependent receptor family.</text>
</comment>
<dbReference type="Proteomes" id="UP000479132">
    <property type="component" value="Unassembled WGS sequence"/>
</dbReference>
<feature type="signal peptide" evidence="12">
    <location>
        <begin position="1"/>
        <end position="26"/>
    </location>
</feature>
<dbReference type="EMBL" id="JAALLS010000001">
    <property type="protein sequence ID" value="NGP86843.1"/>
    <property type="molecule type" value="Genomic_DNA"/>
</dbReference>
<evidence type="ECO:0000259" key="13">
    <source>
        <dbReference type="Pfam" id="PF00593"/>
    </source>
</evidence>
<keyword evidence="6 11" id="KW-0798">TonB box</keyword>
<evidence type="ECO:0000256" key="12">
    <source>
        <dbReference type="SAM" id="SignalP"/>
    </source>
</evidence>
<comment type="caution">
    <text evidence="15">The sequence shown here is derived from an EMBL/GenBank/DDBJ whole genome shotgun (WGS) entry which is preliminary data.</text>
</comment>
<dbReference type="Gene3D" id="2.170.130.10">
    <property type="entry name" value="TonB-dependent receptor, plug domain"/>
    <property type="match status" value="1"/>
</dbReference>
<dbReference type="AlphaFoldDB" id="A0A6M1T2J7"/>
<dbReference type="InterPro" id="IPR036942">
    <property type="entry name" value="Beta-barrel_TonB_sf"/>
</dbReference>
<keyword evidence="7 10" id="KW-0472">Membrane</keyword>
<evidence type="ECO:0000256" key="11">
    <source>
        <dbReference type="RuleBase" id="RU003357"/>
    </source>
</evidence>
<dbReference type="PANTHER" id="PTHR30069">
    <property type="entry name" value="TONB-DEPENDENT OUTER MEMBRANE RECEPTOR"/>
    <property type="match status" value="1"/>
</dbReference>
<dbReference type="Pfam" id="PF00593">
    <property type="entry name" value="TonB_dep_Rec_b-barrel"/>
    <property type="match status" value="1"/>
</dbReference>
<keyword evidence="2 10" id="KW-0813">Transport</keyword>
<feature type="chain" id="PRO_5026778455" evidence="12">
    <location>
        <begin position="27"/>
        <end position="641"/>
    </location>
</feature>
<gene>
    <name evidence="15" type="ORF">G3569_00645</name>
</gene>
<evidence type="ECO:0000256" key="2">
    <source>
        <dbReference type="ARBA" id="ARBA00022448"/>
    </source>
</evidence>
<keyword evidence="9 10" id="KW-0998">Cell outer membrane</keyword>
<keyword evidence="16" id="KW-1185">Reference proteome</keyword>
<dbReference type="InterPro" id="IPR000531">
    <property type="entry name" value="Beta-barrel_TonB"/>
</dbReference>
<dbReference type="PANTHER" id="PTHR30069:SF29">
    <property type="entry name" value="HEMOGLOBIN AND HEMOGLOBIN-HAPTOGLOBIN-BINDING PROTEIN 1-RELATED"/>
    <property type="match status" value="1"/>
</dbReference>
<evidence type="ECO:0000313" key="16">
    <source>
        <dbReference type="Proteomes" id="UP000479132"/>
    </source>
</evidence>
<feature type="domain" description="TonB-dependent receptor-like beta-barrel" evidence="13">
    <location>
        <begin position="173"/>
        <end position="612"/>
    </location>
</feature>
<evidence type="ECO:0000256" key="4">
    <source>
        <dbReference type="ARBA" id="ARBA00022692"/>
    </source>
</evidence>
<protein>
    <submittedName>
        <fullName evidence="15">TonB-dependent receptor</fullName>
    </submittedName>
</protein>
<keyword evidence="4 10" id="KW-0812">Transmembrane</keyword>
<evidence type="ECO:0000259" key="14">
    <source>
        <dbReference type="Pfam" id="PF07715"/>
    </source>
</evidence>
<keyword evidence="8 15" id="KW-0675">Receptor</keyword>
<evidence type="ECO:0000256" key="1">
    <source>
        <dbReference type="ARBA" id="ARBA00004571"/>
    </source>
</evidence>
<name>A0A6M1T2J7_9BACT</name>
<evidence type="ECO:0000256" key="10">
    <source>
        <dbReference type="PROSITE-ProRule" id="PRU01360"/>
    </source>
</evidence>
<dbReference type="SUPFAM" id="SSF56935">
    <property type="entry name" value="Porins"/>
    <property type="match status" value="1"/>
</dbReference>
<proteinExistence type="inferred from homology"/>
<evidence type="ECO:0000313" key="15">
    <source>
        <dbReference type="EMBL" id="NGP86843.1"/>
    </source>
</evidence>
<dbReference type="GO" id="GO:0009279">
    <property type="term" value="C:cell outer membrane"/>
    <property type="evidence" value="ECO:0007669"/>
    <property type="project" value="UniProtKB-SubCell"/>
</dbReference>
<dbReference type="Pfam" id="PF07715">
    <property type="entry name" value="Plug"/>
    <property type="match status" value="1"/>
</dbReference>
<comment type="subcellular location">
    <subcellularLocation>
        <location evidence="1 10">Cell outer membrane</location>
        <topology evidence="1 10">Multi-pass membrane protein</topology>
    </subcellularLocation>
</comment>
<dbReference type="GO" id="GO:0015344">
    <property type="term" value="F:siderophore uptake transmembrane transporter activity"/>
    <property type="evidence" value="ECO:0007669"/>
    <property type="project" value="TreeGrafter"/>
</dbReference>
<accession>A0A6M1T2J7</accession>
<evidence type="ECO:0000256" key="6">
    <source>
        <dbReference type="ARBA" id="ARBA00023077"/>
    </source>
</evidence>
<reference evidence="15 16" key="1">
    <citation type="submission" date="2020-02" db="EMBL/GenBank/DDBJ databases">
        <title>Aliifodinibius halophilus 2W32, complete genome.</title>
        <authorList>
            <person name="Li Y."/>
            <person name="Wu S."/>
        </authorList>
    </citation>
    <scope>NUCLEOTIDE SEQUENCE [LARGE SCALE GENOMIC DNA]</scope>
    <source>
        <strain evidence="15 16">2W32</strain>
    </source>
</reference>
<evidence type="ECO:0000256" key="7">
    <source>
        <dbReference type="ARBA" id="ARBA00023136"/>
    </source>
</evidence>
<keyword evidence="3 10" id="KW-1134">Transmembrane beta strand</keyword>
<dbReference type="InterPro" id="IPR039426">
    <property type="entry name" value="TonB-dep_rcpt-like"/>
</dbReference>
<dbReference type="RefSeq" id="WP_165265033.1">
    <property type="nucleotide sequence ID" value="NZ_JAALLS010000001.1"/>
</dbReference>
<dbReference type="PROSITE" id="PS52016">
    <property type="entry name" value="TONB_DEPENDENT_REC_3"/>
    <property type="match status" value="1"/>
</dbReference>
<evidence type="ECO:0000256" key="5">
    <source>
        <dbReference type="ARBA" id="ARBA00022729"/>
    </source>
</evidence>
<sequence length="641" mass="72219">MLKLCIRYSTAIICCVLFLTPITTYGQTVSDTLQLDEIEVKATRIYQPRNYQPTNVEVIDSVQLEMLKTLSVAEVLASQSSLMIKDYGPGGMATASQRGLSSEQIQVLWEGIPINSPMQGQADLSLLPASFFSNVQVSSGTPSTAFGGGSLSGALYLGSDWKQTNYVSTHQSIGSFGQWQSSVQGKYNADGVLVSVRGLYDYGDNDYEYFSRAYNRVEKRKHNRSKRYSVMSSVGQNRDSDQWKTTFWLSDSKNQIPGDILSTNPKARQNDKSLRWLSSYDKNWGDTELAFKNYLEKIKLNYFDPGNGTRSLSTTKRWMVSSTAIHSVGEHLLLKGEVSGELTSVETNNYKDIKNRQQFSVLTNPELTLDSQRLRIYPSLRVDMYSDFGTVLSPSLGANYELFADRLFLRGQLSRDFNAPSFNALYWGDAGDPNLKPERSNSAELGVSLSQTQFVGITSLDITGYYSKVDNGIRWYPNNSGQWAPSNVEQVTTKGIEAHLTNTFLYEGPWLLTIDQKGIMTSTEISEARFRGDQGVGNQVRLVPKWKYNASLTLQRGIATAVLKYRWISRRYLTETEAVSNSLDPYQVIDAHLQLKKTYQNFNLKVLAAAKNILGENYEIISWYPMPKRNYNFSITATYKF</sequence>
<dbReference type="InterPro" id="IPR012910">
    <property type="entry name" value="Plug_dom"/>
</dbReference>
<dbReference type="Gene3D" id="2.40.170.20">
    <property type="entry name" value="TonB-dependent receptor, beta-barrel domain"/>
    <property type="match status" value="1"/>
</dbReference>
<evidence type="ECO:0000256" key="8">
    <source>
        <dbReference type="ARBA" id="ARBA00023170"/>
    </source>
</evidence>
<dbReference type="GO" id="GO:0044718">
    <property type="term" value="P:siderophore transmembrane transport"/>
    <property type="evidence" value="ECO:0007669"/>
    <property type="project" value="TreeGrafter"/>
</dbReference>
<evidence type="ECO:0000256" key="3">
    <source>
        <dbReference type="ARBA" id="ARBA00022452"/>
    </source>
</evidence>
<organism evidence="15 16">
    <name type="scientific">Fodinibius halophilus</name>
    <dbReference type="NCBI Taxonomy" id="1736908"/>
    <lineage>
        <taxon>Bacteria</taxon>
        <taxon>Pseudomonadati</taxon>
        <taxon>Balneolota</taxon>
        <taxon>Balneolia</taxon>
        <taxon>Balneolales</taxon>
        <taxon>Balneolaceae</taxon>
        <taxon>Fodinibius</taxon>
    </lineage>
</organism>
<feature type="domain" description="TonB-dependent receptor plug" evidence="14">
    <location>
        <begin position="52"/>
        <end position="154"/>
    </location>
</feature>
<evidence type="ECO:0000256" key="9">
    <source>
        <dbReference type="ARBA" id="ARBA00023237"/>
    </source>
</evidence>
<dbReference type="InterPro" id="IPR037066">
    <property type="entry name" value="Plug_dom_sf"/>
</dbReference>
<keyword evidence="5 12" id="KW-0732">Signal</keyword>